<dbReference type="AlphaFoldDB" id="A0A176WJY6"/>
<name>A0A176WJY6_MARPO</name>
<proteinExistence type="predicted"/>
<reference evidence="1" key="1">
    <citation type="submission" date="2016-03" db="EMBL/GenBank/DDBJ databases">
        <title>Mechanisms controlling the formation of the plant cell surface in tip-growing cells are functionally conserved among land plants.</title>
        <authorList>
            <person name="Honkanen S."/>
            <person name="Jones V.A."/>
            <person name="Morieri G."/>
            <person name="Champion C."/>
            <person name="Hetherington A.J."/>
            <person name="Kelly S."/>
            <person name="Saint-Marcoux D."/>
            <person name="Proust H."/>
            <person name="Prescott H."/>
            <person name="Dolan L."/>
        </authorList>
    </citation>
    <scope>NUCLEOTIDE SEQUENCE [LARGE SCALE GENOMIC DNA]</scope>
    <source>
        <tissue evidence="1">Whole gametophyte</tissue>
    </source>
</reference>
<keyword evidence="2" id="KW-1185">Reference proteome</keyword>
<comment type="caution">
    <text evidence="1">The sequence shown here is derived from an EMBL/GenBank/DDBJ whole genome shotgun (WGS) entry which is preliminary data.</text>
</comment>
<evidence type="ECO:0000313" key="1">
    <source>
        <dbReference type="EMBL" id="OAE33478.1"/>
    </source>
</evidence>
<dbReference type="Proteomes" id="UP000077202">
    <property type="component" value="Unassembled WGS sequence"/>
</dbReference>
<sequence>MPEMYTRAANGRLPPPRDSFGTECPIWDGTRLDCARAEQLDWTIVSRFCVRAHGHGEGLVGVQRRRRARRVAPSFCAAAAAGKSLRTRLSDTRSAWILSLSGADFASSLQQHSAAREGRGDLRLGSCRYDLRRGNWDGFYAAAEEEARLRAS</sequence>
<organism evidence="1 2">
    <name type="scientific">Marchantia polymorpha subsp. ruderalis</name>
    <dbReference type="NCBI Taxonomy" id="1480154"/>
    <lineage>
        <taxon>Eukaryota</taxon>
        <taxon>Viridiplantae</taxon>
        <taxon>Streptophyta</taxon>
        <taxon>Embryophyta</taxon>
        <taxon>Marchantiophyta</taxon>
        <taxon>Marchantiopsida</taxon>
        <taxon>Marchantiidae</taxon>
        <taxon>Marchantiales</taxon>
        <taxon>Marchantiaceae</taxon>
        <taxon>Marchantia</taxon>
    </lineage>
</organism>
<accession>A0A176WJY6</accession>
<dbReference type="EMBL" id="LVLJ01000653">
    <property type="protein sequence ID" value="OAE33478.1"/>
    <property type="molecule type" value="Genomic_DNA"/>
</dbReference>
<protein>
    <submittedName>
        <fullName evidence="1">Uncharacterized protein</fullName>
    </submittedName>
</protein>
<gene>
    <name evidence="1" type="ORF">AXG93_3822s1350</name>
</gene>
<evidence type="ECO:0000313" key="2">
    <source>
        <dbReference type="Proteomes" id="UP000077202"/>
    </source>
</evidence>